<dbReference type="EMBL" id="JH992981">
    <property type="protein sequence ID" value="EKX49605.1"/>
    <property type="molecule type" value="Genomic_DNA"/>
</dbReference>
<accession>L1JN36</accession>
<reference evidence="2" key="3">
    <citation type="submission" date="2016-03" db="UniProtKB">
        <authorList>
            <consortium name="EnsemblProtists"/>
        </authorList>
    </citation>
    <scope>IDENTIFICATION</scope>
</reference>
<reference evidence="3" key="2">
    <citation type="submission" date="2012-11" db="EMBL/GenBank/DDBJ databases">
        <authorList>
            <person name="Kuo A."/>
            <person name="Curtis B.A."/>
            <person name="Tanifuji G."/>
            <person name="Burki F."/>
            <person name="Gruber A."/>
            <person name="Irimia M."/>
            <person name="Maruyama S."/>
            <person name="Arias M.C."/>
            <person name="Ball S.G."/>
            <person name="Gile G.H."/>
            <person name="Hirakawa Y."/>
            <person name="Hopkins J.F."/>
            <person name="Rensing S.A."/>
            <person name="Schmutz J."/>
            <person name="Symeonidi A."/>
            <person name="Elias M."/>
            <person name="Eveleigh R.J."/>
            <person name="Herman E.K."/>
            <person name="Klute M.J."/>
            <person name="Nakayama T."/>
            <person name="Obornik M."/>
            <person name="Reyes-Prieto A."/>
            <person name="Armbrust E.V."/>
            <person name="Aves S.J."/>
            <person name="Beiko R.G."/>
            <person name="Coutinho P."/>
            <person name="Dacks J.B."/>
            <person name="Durnford D.G."/>
            <person name="Fast N.M."/>
            <person name="Green B.R."/>
            <person name="Grisdale C."/>
            <person name="Hempe F."/>
            <person name="Henrissat B."/>
            <person name="Hoppner M.P."/>
            <person name="Ishida K.-I."/>
            <person name="Kim E."/>
            <person name="Koreny L."/>
            <person name="Kroth P.G."/>
            <person name="Liu Y."/>
            <person name="Malik S.-B."/>
            <person name="Maier U.G."/>
            <person name="McRose D."/>
            <person name="Mock T."/>
            <person name="Neilson J.A."/>
            <person name="Onodera N.T."/>
            <person name="Poole A.M."/>
            <person name="Pritham E.J."/>
            <person name="Richards T.A."/>
            <person name="Rocap G."/>
            <person name="Roy S.W."/>
            <person name="Sarai C."/>
            <person name="Schaack S."/>
            <person name="Shirato S."/>
            <person name="Slamovits C.H."/>
            <person name="Spencer D.F."/>
            <person name="Suzuki S."/>
            <person name="Worden A.Z."/>
            <person name="Zauner S."/>
            <person name="Barry K."/>
            <person name="Bell C."/>
            <person name="Bharti A.K."/>
            <person name="Crow J.A."/>
            <person name="Grimwood J."/>
            <person name="Kramer R."/>
            <person name="Lindquist E."/>
            <person name="Lucas S."/>
            <person name="Salamov A."/>
            <person name="McFadden G.I."/>
            <person name="Lane C.E."/>
            <person name="Keeling P.J."/>
            <person name="Gray M.W."/>
            <person name="Grigoriev I.V."/>
            <person name="Archibald J.M."/>
        </authorList>
    </citation>
    <scope>NUCLEOTIDE SEQUENCE</scope>
    <source>
        <strain evidence="3">CCMP2712</strain>
    </source>
</reference>
<gene>
    <name evidence="1" type="ORF">GUITHDRAFT_135794</name>
</gene>
<evidence type="ECO:0000313" key="2">
    <source>
        <dbReference type="EnsemblProtists" id="EKX49605"/>
    </source>
</evidence>
<name>L1JN36_GUITC</name>
<dbReference type="PaxDb" id="55529-EKX49605"/>
<dbReference type="EnsemblProtists" id="EKX49605">
    <property type="protein sequence ID" value="EKX49605"/>
    <property type="gene ID" value="GUITHDRAFT_135794"/>
</dbReference>
<dbReference type="GeneID" id="17306261"/>
<dbReference type="Proteomes" id="UP000011087">
    <property type="component" value="Unassembled WGS sequence"/>
</dbReference>
<dbReference type="RefSeq" id="XP_005836585.1">
    <property type="nucleotide sequence ID" value="XM_005836528.1"/>
</dbReference>
<evidence type="ECO:0000313" key="3">
    <source>
        <dbReference type="Proteomes" id="UP000011087"/>
    </source>
</evidence>
<keyword evidence="3" id="KW-1185">Reference proteome</keyword>
<dbReference type="AlphaFoldDB" id="L1JN36"/>
<sequence length="143" mass="16301">MLKCLHGEAKQRCQHCNAATNQYGSNLRAYMYGKKAEALQAWDGRDQRDANNEFNHYKYALVDGAPITSLLEQIGKVSDRDTLALGKNSSFRRILLGLQNIDRDILIGRDIEPREGMQVQLHIIGQAKTPIDICQTMWERLLK</sequence>
<protein>
    <submittedName>
        <fullName evidence="1 2">Uncharacterized protein</fullName>
    </submittedName>
</protein>
<dbReference type="HOGENOM" id="CLU_1809856_0_0_1"/>
<evidence type="ECO:0000313" key="1">
    <source>
        <dbReference type="EMBL" id="EKX49605.1"/>
    </source>
</evidence>
<dbReference type="KEGG" id="gtt:GUITHDRAFT_135794"/>
<proteinExistence type="predicted"/>
<organism evidence="1">
    <name type="scientific">Guillardia theta (strain CCMP2712)</name>
    <name type="common">Cryptophyte</name>
    <dbReference type="NCBI Taxonomy" id="905079"/>
    <lineage>
        <taxon>Eukaryota</taxon>
        <taxon>Cryptophyceae</taxon>
        <taxon>Pyrenomonadales</taxon>
        <taxon>Geminigeraceae</taxon>
        <taxon>Guillardia</taxon>
    </lineage>
</organism>
<reference evidence="1 3" key="1">
    <citation type="journal article" date="2012" name="Nature">
        <title>Algal genomes reveal evolutionary mosaicism and the fate of nucleomorphs.</title>
        <authorList>
            <consortium name="DOE Joint Genome Institute"/>
            <person name="Curtis B.A."/>
            <person name="Tanifuji G."/>
            <person name="Burki F."/>
            <person name="Gruber A."/>
            <person name="Irimia M."/>
            <person name="Maruyama S."/>
            <person name="Arias M.C."/>
            <person name="Ball S.G."/>
            <person name="Gile G.H."/>
            <person name="Hirakawa Y."/>
            <person name="Hopkins J.F."/>
            <person name="Kuo A."/>
            <person name="Rensing S.A."/>
            <person name="Schmutz J."/>
            <person name="Symeonidi A."/>
            <person name="Elias M."/>
            <person name="Eveleigh R.J."/>
            <person name="Herman E.K."/>
            <person name="Klute M.J."/>
            <person name="Nakayama T."/>
            <person name="Obornik M."/>
            <person name="Reyes-Prieto A."/>
            <person name="Armbrust E.V."/>
            <person name="Aves S.J."/>
            <person name="Beiko R.G."/>
            <person name="Coutinho P."/>
            <person name="Dacks J.B."/>
            <person name="Durnford D.G."/>
            <person name="Fast N.M."/>
            <person name="Green B.R."/>
            <person name="Grisdale C.J."/>
            <person name="Hempel F."/>
            <person name="Henrissat B."/>
            <person name="Hoppner M.P."/>
            <person name="Ishida K."/>
            <person name="Kim E."/>
            <person name="Koreny L."/>
            <person name="Kroth P.G."/>
            <person name="Liu Y."/>
            <person name="Malik S.B."/>
            <person name="Maier U.G."/>
            <person name="McRose D."/>
            <person name="Mock T."/>
            <person name="Neilson J.A."/>
            <person name="Onodera N.T."/>
            <person name="Poole A.M."/>
            <person name="Pritham E.J."/>
            <person name="Richards T.A."/>
            <person name="Rocap G."/>
            <person name="Roy S.W."/>
            <person name="Sarai C."/>
            <person name="Schaack S."/>
            <person name="Shirato S."/>
            <person name="Slamovits C.H."/>
            <person name="Spencer D.F."/>
            <person name="Suzuki S."/>
            <person name="Worden A.Z."/>
            <person name="Zauner S."/>
            <person name="Barry K."/>
            <person name="Bell C."/>
            <person name="Bharti A.K."/>
            <person name="Crow J.A."/>
            <person name="Grimwood J."/>
            <person name="Kramer R."/>
            <person name="Lindquist E."/>
            <person name="Lucas S."/>
            <person name="Salamov A."/>
            <person name="McFadden G.I."/>
            <person name="Lane C.E."/>
            <person name="Keeling P.J."/>
            <person name="Gray M.W."/>
            <person name="Grigoriev I.V."/>
            <person name="Archibald J.M."/>
        </authorList>
    </citation>
    <scope>NUCLEOTIDE SEQUENCE</scope>
    <source>
        <strain evidence="1 3">CCMP2712</strain>
    </source>
</reference>